<gene>
    <name evidence="1" type="ORF">AVEN_23661_1</name>
</gene>
<keyword evidence="2" id="KW-1185">Reference proteome</keyword>
<sequence>MMSWTPRPSFPPETRERTYDSNRFNIHQPAHKMESGLDPRSVNFQRQDFATRSSRPQHKLKGLIFAFLRTNLEICLSDRILAHQPIEVTSTRSRKEVLGGTGSSVWNSPLSTRSTLSRYAGLRLITNRSGVRVLPTGRHVMPEWRSLSAQQRGHDLLYRGGA</sequence>
<proteinExistence type="predicted"/>
<evidence type="ECO:0000313" key="1">
    <source>
        <dbReference type="EMBL" id="GBL91609.1"/>
    </source>
</evidence>
<reference evidence="1 2" key="1">
    <citation type="journal article" date="2019" name="Sci. Rep.">
        <title>Orb-weaving spider Araneus ventricosus genome elucidates the spidroin gene catalogue.</title>
        <authorList>
            <person name="Kono N."/>
            <person name="Nakamura H."/>
            <person name="Ohtoshi R."/>
            <person name="Moran D.A.P."/>
            <person name="Shinohara A."/>
            <person name="Yoshida Y."/>
            <person name="Fujiwara M."/>
            <person name="Mori M."/>
            <person name="Tomita M."/>
            <person name="Arakawa K."/>
        </authorList>
    </citation>
    <scope>NUCLEOTIDE SEQUENCE [LARGE SCALE GENOMIC DNA]</scope>
</reference>
<dbReference type="Proteomes" id="UP000499080">
    <property type="component" value="Unassembled WGS sequence"/>
</dbReference>
<dbReference type="AlphaFoldDB" id="A0A4Y2BJ37"/>
<accession>A0A4Y2BJ37</accession>
<comment type="caution">
    <text evidence="1">The sequence shown here is derived from an EMBL/GenBank/DDBJ whole genome shotgun (WGS) entry which is preliminary data.</text>
</comment>
<protein>
    <submittedName>
        <fullName evidence="1">Uncharacterized protein</fullName>
    </submittedName>
</protein>
<name>A0A4Y2BJ37_ARAVE</name>
<organism evidence="1 2">
    <name type="scientific">Araneus ventricosus</name>
    <name type="common">Orbweaver spider</name>
    <name type="synonym">Epeira ventricosa</name>
    <dbReference type="NCBI Taxonomy" id="182803"/>
    <lineage>
        <taxon>Eukaryota</taxon>
        <taxon>Metazoa</taxon>
        <taxon>Ecdysozoa</taxon>
        <taxon>Arthropoda</taxon>
        <taxon>Chelicerata</taxon>
        <taxon>Arachnida</taxon>
        <taxon>Araneae</taxon>
        <taxon>Araneomorphae</taxon>
        <taxon>Entelegynae</taxon>
        <taxon>Araneoidea</taxon>
        <taxon>Araneidae</taxon>
        <taxon>Araneus</taxon>
    </lineage>
</organism>
<dbReference type="EMBL" id="BGPR01000080">
    <property type="protein sequence ID" value="GBL91609.1"/>
    <property type="molecule type" value="Genomic_DNA"/>
</dbReference>
<evidence type="ECO:0000313" key="2">
    <source>
        <dbReference type="Proteomes" id="UP000499080"/>
    </source>
</evidence>